<evidence type="ECO:0000313" key="1">
    <source>
        <dbReference type="EMBL" id="GGF28034.1"/>
    </source>
</evidence>
<dbReference type="EMBL" id="BMHT01000014">
    <property type="protein sequence ID" value="GGF28034.1"/>
    <property type="molecule type" value="Genomic_DNA"/>
</dbReference>
<reference evidence="2" key="1">
    <citation type="journal article" date="2019" name="Int. J. Syst. Evol. Microbiol.">
        <title>The Global Catalogue of Microorganisms (GCM) 10K type strain sequencing project: providing services to taxonomists for standard genome sequencing and annotation.</title>
        <authorList>
            <consortium name="The Broad Institute Genomics Platform"/>
            <consortium name="The Broad Institute Genome Sequencing Center for Infectious Disease"/>
            <person name="Wu L."/>
            <person name="Ma J."/>
        </authorList>
    </citation>
    <scope>NUCLEOTIDE SEQUENCE [LARGE SCALE GENOMIC DNA]</scope>
    <source>
        <strain evidence="2">CGMCC 1.15197</strain>
    </source>
</reference>
<protein>
    <submittedName>
        <fullName evidence="1">Uncharacterized protein</fullName>
    </submittedName>
</protein>
<sequence length="264" mass="29532">MTQLHPYAWVTSQNLNLEKYMASPAKLYQQEMHKNLGFFATWFPGDPIAIGDVGVLENGRFRLETTLTQLGIQCDVMSDQTEQDIQYTSTEGTKIITSAGMSAPSSAKGEITIDFSREGAFVFNASGLRMHRLDKLSRVAEEILKTYRDDKWNKDWILIESLYTARRATVIISNDSSSGVTLQADAKVNIQGASLADPNVELTVKSTRGKMLQIVGSTELSPLYSCYKVTDLWYSRQPSFVPIRGRNTPEINAFEEVSIDNLLN</sequence>
<comment type="caution">
    <text evidence="1">The sequence shown here is derived from an EMBL/GenBank/DDBJ whole genome shotgun (WGS) entry which is preliminary data.</text>
</comment>
<proteinExistence type="predicted"/>
<organism evidence="1 2">
    <name type="scientific">Hymenobacter cavernae</name>
    <dbReference type="NCBI Taxonomy" id="2044852"/>
    <lineage>
        <taxon>Bacteria</taxon>
        <taxon>Pseudomonadati</taxon>
        <taxon>Bacteroidota</taxon>
        <taxon>Cytophagia</taxon>
        <taxon>Cytophagales</taxon>
        <taxon>Hymenobacteraceae</taxon>
        <taxon>Hymenobacter</taxon>
    </lineage>
</organism>
<evidence type="ECO:0000313" key="2">
    <source>
        <dbReference type="Proteomes" id="UP000632273"/>
    </source>
</evidence>
<keyword evidence="2" id="KW-1185">Reference proteome</keyword>
<dbReference type="Proteomes" id="UP000632273">
    <property type="component" value="Unassembled WGS sequence"/>
</dbReference>
<name>A0ABQ1UXP8_9BACT</name>
<gene>
    <name evidence="1" type="ORF">GCM10011383_44720</name>
</gene>
<accession>A0ABQ1UXP8</accession>